<feature type="binding site" evidence="7">
    <location>
        <position position="341"/>
    </location>
    <ligand>
        <name>[4Fe-4S] cluster</name>
        <dbReference type="ChEBI" id="CHEBI:49883"/>
    </ligand>
</feature>
<dbReference type="GO" id="GO:0051539">
    <property type="term" value="F:4 iron, 4 sulfur cluster binding"/>
    <property type="evidence" value="ECO:0007669"/>
    <property type="project" value="UniProtKB-UniRule"/>
</dbReference>
<dbReference type="PANTHER" id="PTHR10537:SF3">
    <property type="entry name" value="DNA PRIMASE LARGE SUBUNIT"/>
    <property type="match status" value="1"/>
</dbReference>
<comment type="function">
    <text evidence="7">Regulatory subunit of DNA primase, an RNA polymerase that catalyzes the synthesis of short RNA molecules used as primers for DNA polymerase during DNA replication. Stabilizes and modulates the activity of the small subunit, increasing the rate of DNA synthesis, and conferring RNA synthesis capability. The DNA polymerase activity may enable DNA primase to also catalyze primer extension after primer synthesis. May also play a role in DNA repair.</text>
</comment>
<keyword evidence="6 7" id="KW-0411">Iron-sulfur</keyword>
<evidence type="ECO:0000256" key="6">
    <source>
        <dbReference type="ARBA" id="ARBA00023014"/>
    </source>
</evidence>
<proteinExistence type="inferred from homology"/>
<dbReference type="AlphaFoldDB" id="A0A7C4D7J3"/>
<dbReference type="Pfam" id="PF04104">
    <property type="entry name" value="DNA_primase_lrg"/>
    <property type="match status" value="1"/>
</dbReference>
<evidence type="ECO:0000256" key="1">
    <source>
        <dbReference type="ARBA" id="ARBA00022485"/>
    </source>
</evidence>
<name>A0A7C4D7J3_STAMA</name>
<comment type="cofactor">
    <cofactor evidence="7">
        <name>[4Fe-4S] cluster</name>
        <dbReference type="ChEBI" id="CHEBI:49883"/>
    </cofactor>
    <text evidence="7">Binds 1 [4Fe-4S] cluster.</text>
</comment>
<dbReference type="InterPro" id="IPR023642">
    <property type="entry name" value="DNA_primase_lsu_PriL"/>
</dbReference>
<keyword evidence="4 7" id="KW-0479">Metal-binding</keyword>
<keyword evidence="2 7" id="KW-0639">Primosome</keyword>
<sequence>MELYKAIDLVKYPFLTQLNELLNLKYPNLKIEDILNNTELYPFNRALEILESIVTKNTIFKTRINSEDEIIAFYSLLIGAITIGDRALLHRIAVAYSKQTSSFLNHETIDNIVLIARKIGLDVELTRDPPKILIDVKRDGSILYIAKPVSIDLKQYLEIISKKLAHDPKYMLVNQIVENSRVFIDKEVLIRLIEELVYRRIIEYANLINFNPDKITLFISKYREILEKNNWFRRKPVIESGNDRTEVKNRLVVDKLPPCMKNILSKIESSENPSHHERFALASFLVNIGLEIDSILEIFRKTPDFNERIARYQVEHISGLRGSRRKYLPYNCDNMKSLGICPINDYCSGGKNPLTIYRRNIRSGKYVDKE</sequence>
<organism evidence="9">
    <name type="scientific">Staphylothermus marinus</name>
    <dbReference type="NCBI Taxonomy" id="2280"/>
    <lineage>
        <taxon>Archaea</taxon>
        <taxon>Thermoproteota</taxon>
        <taxon>Thermoprotei</taxon>
        <taxon>Desulfurococcales</taxon>
        <taxon>Desulfurococcaceae</taxon>
        <taxon>Staphylothermus</taxon>
    </lineage>
</organism>
<gene>
    <name evidence="7" type="primary">priL</name>
    <name evidence="9" type="ORF">ENU14_00660</name>
</gene>
<dbReference type="GO" id="GO:0046872">
    <property type="term" value="F:metal ion binding"/>
    <property type="evidence" value="ECO:0007669"/>
    <property type="project" value="UniProtKB-KW"/>
</dbReference>
<comment type="similarity">
    <text evidence="7">Belongs to the eukaryotic-type primase large subunit family.</text>
</comment>
<dbReference type="GO" id="GO:0006270">
    <property type="term" value="P:DNA replication initiation"/>
    <property type="evidence" value="ECO:0007669"/>
    <property type="project" value="TreeGrafter"/>
</dbReference>
<evidence type="ECO:0000256" key="2">
    <source>
        <dbReference type="ARBA" id="ARBA00022515"/>
    </source>
</evidence>
<dbReference type="PANTHER" id="PTHR10537">
    <property type="entry name" value="DNA PRIMASE LARGE SUBUNIT"/>
    <property type="match status" value="1"/>
</dbReference>
<accession>A0A7C4D7J3</accession>
<dbReference type="GO" id="GO:1990077">
    <property type="term" value="C:primosome complex"/>
    <property type="evidence" value="ECO:0007669"/>
    <property type="project" value="UniProtKB-KW"/>
</dbReference>
<dbReference type="GO" id="GO:0006269">
    <property type="term" value="P:DNA replication, synthesis of primer"/>
    <property type="evidence" value="ECO:0007669"/>
    <property type="project" value="UniProtKB-UniRule"/>
</dbReference>
<dbReference type="EMBL" id="DTBJ01000009">
    <property type="protein sequence ID" value="HGM58092.1"/>
    <property type="molecule type" value="Genomic_DNA"/>
</dbReference>
<comment type="subunit">
    <text evidence="7">Heterodimer of a small subunit (PriS) and a large subunit (PriL).</text>
</comment>
<dbReference type="InterPro" id="IPR007238">
    <property type="entry name" value="DNA_primase_lsu_euk/arc"/>
</dbReference>
<keyword evidence="5 7" id="KW-0408">Iron</keyword>
<evidence type="ECO:0000256" key="3">
    <source>
        <dbReference type="ARBA" id="ARBA00022705"/>
    </source>
</evidence>
<dbReference type="InterPro" id="IPR058560">
    <property type="entry name" value="DNA_primase_C"/>
</dbReference>
<dbReference type="GO" id="GO:0003899">
    <property type="term" value="F:DNA-directed RNA polymerase activity"/>
    <property type="evidence" value="ECO:0007669"/>
    <property type="project" value="InterPro"/>
</dbReference>
<protein>
    <recommendedName>
        <fullName evidence="7">DNA primase large subunit PriL</fullName>
    </recommendedName>
</protein>
<keyword evidence="1 7" id="KW-0004">4Fe-4S</keyword>
<dbReference type="SUPFAM" id="SSF140914">
    <property type="entry name" value="PriB N-terminal domain-like"/>
    <property type="match status" value="1"/>
</dbReference>
<feature type="binding site" evidence="7">
    <location>
        <position position="332"/>
    </location>
    <ligand>
        <name>[4Fe-4S] cluster</name>
        <dbReference type="ChEBI" id="CHEBI:49883"/>
    </ligand>
</feature>
<feature type="domain" description="DNA primase large subunit C-terminal" evidence="8">
    <location>
        <begin position="253"/>
        <end position="345"/>
    </location>
</feature>
<evidence type="ECO:0000313" key="9">
    <source>
        <dbReference type="EMBL" id="HGM58092.1"/>
    </source>
</evidence>
<feature type="binding site" evidence="7">
    <location>
        <position position="259"/>
    </location>
    <ligand>
        <name>[4Fe-4S] cluster</name>
        <dbReference type="ChEBI" id="CHEBI:49883"/>
    </ligand>
</feature>
<dbReference type="HAMAP" id="MF_00701">
    <property type="entry name" value="DNA_primase_lrg_arc"/>
    <property type="match status" value="1"/>
</dbReference>
<evidence type="ECO:0000256" key="7">
    <source>
        <dbReference type="HAMAP-Rule" id="MF_00701"/>
    </source>
</evidence>
<comment type="caution">
    <text evidence="9">The sequence shown here is derived from an EMBL/GenBank/DDBJ whole genome shotgun (WGS) entry which is preliminary data.</text>
</comment>
<dbReference type="CDD" id="cd06560">
    <property type="entry name" value="PriL"/>
    <property type="match status" value="1"/>
</dbReference>
<evidence type="ECO:0000256" key="4">
    <source>
        <dbReference type="ARBA" id="ARBA00022723"/>
    </source>
</evidence>
<evidence type="ECO:0000259" key="8">
    <source>
        <dbReference type="Pfam" id="PF04104"/>
    </source>
</evidence>
<reference evidence="9" key="1">
    <citation type="journal article" date="2020" name="mSystems">
        <title>Genome- and Community-Level Interaction Insights into Carbon Utilization and Element Cycling Functions of Hydrothermarchaeota in Hydrothermal Sediment.</title>
        <authorList>
            <person name="Zhou Z."/>
            <person name="Liu Y."/>
            <person name="Xu W."/>
            <person name="Pan J."/>
            <person name="Luo Z.H."/>
            <person name="Li M."/>
        </authorList>
    </citation>
    <scope>NUCLEOTIDE SEQUENCE [LARGE SCALE GENOMIC DNA]</scope>
    <source>
        <strain evidence="9">SpSt-642</strain>
    </source>
</reference>
<keyword evidence="3 7" id="KW-0235">DNA replication</keyword>
<feature type="binding site" evidence="7">
    <location>
        <position position="347"/>
    </location>
    <ligand>
        <name>[4Fe-4S] cluster</name>
        <dbReference type="ChEBI" id="CHEBI:49883"/>
    </ligand>
</feature>
<evidence type="ECO:0000256" key="5">
    <source>
        <dbReference type="ARBA" id="ARBA00023004"/>
    </source>
</evidence>